<feature type="domain" description="FAD/NAD(P)-binding" evidence="3">
    <location>
        <begin position="4"/>
        <end position="281"/>
    </location>
</feature>
<dbReference type="Proteomes" id="UP000249614">
    <property type="component" value="Unassembled WGS sequence"/>
</dbReference>
<comment type="caution">
    <text evidence="4">The sequence shown here is derived from an EMBL/GenBank/DDBJ whole genome shotgun (WGS) entry which is preliminary data.</text>
</comment>
<accession>A0A2W6I327</accession>
<dbReference type="PRINTS" id="PR00469">
    <property type="entry name" value="PNDRDTASEII"/>
</dbReference>
<organism evidence="4 5">
    <name type="scientific">Stenotrophomonas maltophilia</name>
    <name type="common">Pseudomonas maltophilia</name>
    <name type="synonym">Xanthomonas maltophilia</name>
    <dbReference type="NCBI Taxonomy" id="40324"/>
    <lineage>
        <taxon>Bacteria</taxon>
        <taxon>Pseudomonadati</taxon>
        <taxon>Pseudomonadota</taxon>
        <taxon>Gammaproteobacteria</taxon>
        <taxon>Lysobacterales</taxon>
        <taxon>Lysobacteraceae</taxon>
        <taxon>Stenotrophomonas</taxon>
        <taxon>Stenotrophomonas maltophilia group</taxon>
    </lineage>
</organism>
<dbReference type="AlphaFoldDB" id="A0A2W6I327"/>
<proteinExistence type="predicted"/>
<dbReference type="InterPro" id="IPR023753">
    <property type="entry name" value="FAD/NAD-binding_dom"/>
</dbReference>
<evidence type="ECO:0000313" key="4">
    <source>
        <dbReference type="EMBL" id="PZS89494.1"/>
    </source>
</evidence>
<keyword evidence="1" id="KW-0285">Flavoprotein</keyword>
<dbReference type="RefSeq" id="WP_111113159.1">
    <property type="nucleotide sequence ID" value="NZ_LXXM01000197.1"/>
</dbReference>
<dbReference type="InterPro" id="IPR036188">
    <property type="entry name" value="FAD/NAD-bd_sf"/>
</dbReference>
<name>A0A2W6I327_STEMA</name>
<sequence>MNPDVLIVGGSYAGIAAGLILARARRPVTVIDAGLPRNRFASHSHGVLGLDGTSGAELLKTARQQLLDYPSVRWLHVEAVQATASAAGVEVRTADGQVLAARKLLLASGIADQLPDLPGLAERWGSTVLHCPYCHGYEVGGGAIGLLGGHPMSASKAPLFADWGNVTFFSQGLPITDEEQAAMQQRGVQIETTPVMGVQGDQPTWLEVELADGRRIAQRALFVPALQAMATPLVQQLGCALTESPLGVLIEVDMMKLTSVPNVYAAGDATTVGNITLAAAEGVRAGIGVHHALVAEDSSGVGFPS</sequence>
<dbReference type="GO" id="GO:0016491">
    <property type="term" value="F:oxidoreductase activity"/>
    <property type="evidence" value="ECO:0007669"/>
    <property type="project" value="UniProtKB-KW"/>
</dbReference>
<evidence type="ECO:0000256" key="2">
    <source>
        <dbReference type="ARBA" id="ARBA00023002"/>
    </source>
</evidence>
<reference evidence="4 5" key="1">
    <citation type="submission" date="2016-05" db="EMBL/GenBank/DDBJ databases">
        <authorList>
            <person name="Lavstsen T."/>
            <person name="Jespersen J.S."/>
        </authorList>
    </citation>
    <scope>NUCLEOTIDE SEQUENCE [LARGE SCALE GENOMIC DNA]</scope>
    <source>
        <strain evidence="4 5">SM-5815</strain>
    </source>
</reference>
<dbReference type="PRINTS" id="PR00368">
    <property type="entry name" value="FADPNR"/>
</dbReference>
<evidence type="ECO:0000256" key="1">
    <source>
        <dbReference type="ARBA" id="ARBA00022630"/>
    </source>
</evidence>
<dbReference type="SUPFAM" id="SSF51905">
    <property type="entry name" value="FAD/NAD(P)-binding domain"/>
    <property type="match status" value="1"/>
</dbReference>
<dbReference type="PANTHER" id="PTHR48105">
    <property type="entry name" value="THIOREDOXIN REDUCTASE 1-RELATED-RELATED"/>
    <property type="match status" value="1"/>
</dbReference>
<dbReference type="Gene3D" id="3.50.50.60">
    <property type="entry name" value="FAD/NAD(P)-binding domain"/>
    <property type="match status" value="2"/>
</dbReference>
<protein>
    <submittedName>
        <fullName evidence="4">Thioredoxin reductase</fullName>
    </submittedName>
</protein>
<evidence type="ECO:0000259" key="3">
    <source>
        <dbReference type="Pfam" id="PF07992"/>
    </source>
</evidence>
<evidence type="ECO:0000313" key="5">
    <source>
        <dbReference type="Proteomes" id="UP000249614"/>
    </source>
</evidence>
<keyword evidence="2" id="KW-0560">Oxidoreductase</keyword>
<dbReference type="EMBL" id="LXXM01000197">
    <property type="protein sequence ID" value="PZS89494.1"/>
    <property type="molecule type" value="Genomic_DNA"/>
</dbReference>
<dbReference type="InterPro" id="IPR050097">
    <property type="entry name" value="Ferredoxin-NADP_redctase_2"/>
</dbReference>
<gene>
    <name evidence="4" type="ORF">A7X83_13030</name>
</gene>
<dbReference type="Pfam" id="PF07992">
    <property type="entry name" value="Pyr_redox_2"/>
    <property type="match status" value="1"/>
</dbReference>